<reference evidence="4" key="1">
    <citation type="submission" date="2021-06" db="EMBL/GenBank/DDBJ databases">
        <authorList>
            <person name="Nardi T."/>
            <person name="Nardi T."/>
        </authorList>
    </citation>
    <scope>NUCLEOTIDE SEQUENCE</scope>
</reference>
<dbReference type="Pfam" id="PF16321">
    <property type="entry name" value="Ribosom_S30AE_C"/>
    <property type="match status" value="1"/>
</dbReference>
<dbReference type="InterPro" id="IPR003489">
    <property type="entry name" value="RHF/RaiA"/>
</dbReference>
<dbReference type="GO" id="GO:0043024">
    <property type="term" value="F:ribosomal small subunit binding"/>
    <property type="evidence" value="ECO:0007669"/>
    <property type="project" value="TreeGrafter"/>
</dbReference>
<accession>A0A8S4C3U1</accession>
<evidence type="ECO:0000259" key="3">
    <source>
        <dbReference type="Pfam" id="PF16321"/>
    </source>
</evidence>
<dbReference type="NCBIfam" id="TIGR00741">
    <property type="entry name" value="yfiA"/>
    <property type="match status" value="1"/>
</dbReference>
<dbReference type="AlphaFoldDB" id="A0A8S4C3U1"/>
<name>A0A8S4C3U1_9ACAR</name>
<evidence type="ECO:0000313" key="5">
    <source>
        <dbReference type="Proteomes" id="UP000837675"/>
    </source>
</evidence>
<proteinExistence type="predicted"/>
<keyword evidence="1" id="KW-0810">Translation regulation</keyword>
<gene>
    <name evidence="4" type="ORF">MHYMCMPASI_00508</name>
</gene>
<sequence length="188" mass="21643">MKILISGKHLDIGESLRQHIMFSVEHNVIKFFEYAIKSHVTISKQNHLFKTDIIVNEGTGTGTIIKSNTQSFDPYKSFDEAMAKLAKQLRRYKSKIKNHHKRKIEPGTYLDSVKYVIETQKDDVDEAADETPIIIAEKPFQIEEMSVADAVMHMDIMDLPAYMFINSQTGATNVVYYRKDGNISWIRK</sequence>
<organism evidence="4 5">
    <name type="scientific">Hyalomma marginatum</name>
    <dbReference type="NCBI Taxonomy" id="34627"/>
    <lineage>
        <taxon>Eukaryota</taxon>
        <taxon>Metazoa</taxon>
        <taxon>Ecdysozoa</taxon>
        <taxon>Arthropoda</taxon>
        <taxon>Chelicerata</taxon>
        <taxon>Arachnida</taxon>
        <taxon>Acari</taxon>
        <taxon>Parasitiformes</taxon>
        <taxon>Ixodida</taxon>
        <taxon>Ixodoidea</taxon>
        <taxon>Ixodidae</taxon>
        <taxon>Hyalomminae</taxon>
        <taxon>Hyalomma</taxon>
    </lineage>
</organism>
<dbReference type="InterPro" id="IPR036567">
    <property type="entry name" value="RHF-like"/>
</dbReference>
<dbReference type="GO" id="GO:0022627">
    <property type="term" value="C:cytosolic small ribosomal subunit"/>
    <property type="evidence" value="ECO:0007669"/>
    <property type="project" value="TreeGrafter"/>
</dbReference>
<dbReference type="Proteomes" id="UP000837675">
    <property type="component" value="Unassembled WGS sequence"/>
</dbReference>
<dbReference type="InterPro" id="IPR032528">
    <property type="entry name" value="Ribosom_S30AE_C"/>
</dbReference>
<dbReference type="Gene3D" id="3.30.505.50">
    <property type="entry name" value="Sigma 54 modulation/S30EA ribosomal protein, C-terminal domain"/>
    <property type="match status" value="1"/>
</dbReference>
<evidence type="ECO:0000256" key="1">
    <source>
        <dbReference type="ARBA" id="ARBA00022845"/>
    </source>
</evidence>
<dbReference type="PANTHER" id="PTHR33231">
    <property type="entry name" value="30S RIBOSOMAL PROTEIN"/>
    <property type="match status" value="1"/>
</dbReference>
<feature type="domain" description="Sigma 54 modulation/S30EA ribosomal protein C-terminal" evidence="3">
    <location>
        <begin position="130"/>
        <end position="183"/>
    </location>
</feature>
<evidence type="ECO:0000313" key="4">
    <source>
        <dbReference type="EMBL" id="CAG7591914.1"/>
    </source>
</evidence>
<dbReference type="Gene3D" id="3.30.160.100">
    <property type="entry name" value="Ribosome hibernation promotion factor-like"/>
    <property type="match status" value="1"/>
</dbReference>
<dbReference type="PANTHER" id="PTHR33231:SF1">
    <property type="entry name" value="30S RIBOSOMAL PROTEIN"/>
    <property type="match status" value="1"/>
</dbReference>
<keyword evidence="5" id="KW-1185">Reference proteome</keyword>
<dbReference type="Pfam" id="PF02482">
    <property type="entry name" value="Ribosomal_S30AE"/>
    <property type="match status" value="1"/>
</dbReference>
<dbReference type="InterPro" id="IPR038416">
    <property type="entry name" value="Ribosom_S30AE_C_sf"/>
</dbReference>
<comment type="caution">
    <text evidence="4">The sequence shown here is derived from an EMBL/GenBank/DDBJ whole genome shotgun (WGS) entry which is preliminary data.</text>
</comment>
<dbReference type="SUPFAM" id="SSF69754">
    <property type="entry name" value="Ribosome binding protein Y (YfiA homologue)"/>
    <property type="match status" value="1"/>
</dbReference>
<keyword evidence="2" id="KW-0175">Coiled coil</keyword>
<dbReference type="CDD" id="cd00552">
    <property type="entry name" value="RaiA"/>
    <property type="match status" value="1"/>
</dbReference>
<dbReference type="EMBL" id="CAJVAF010000215">
    <property type="protein sequence ID" value="CAG7591914.1"/>
    <property type="molecule type" value="Genomic_DNA"/>
</dbReference>
<dbReference type="GO" id="GO:0045900">
    <property type="term" value="P:negative regulation of translational elongation"/>
    <property type="evidence" value="ECO:0007669"/>
    <property type="project" value="TreeGrafter"/>
</dbReference>
<evidence type="ECO:0000256" key="2">
    <source>
        <dbReference type="SAM" id="Coils"/>
    </source>
</evidence>
<dbReference type="InterPro" id="IPR050574">
    <property type="entry name" value="HPF/YfiA_ribosome-assoc"/>
</dbReference>
<protein>
    <submittedName>
        <fullName evidence="4">Ribosome-associated translation inhibitor RaiA</fullName>
    </submittedName>
</protein>
<feature type="coiled-coil region" evidence="2">
    <location>
        <begin position="75"/>
        <end position="102"/>
    </location>
</feature>